<protein>
    <submittedName>
        <fullName evidence="1">2-keto-3-deoxy-galactonokinase</fullName>
    </submittedName>
</protein>
<keyword evidence="2" id="KW-1185">Reference proteome</keyword>
<evidence type="ECO:0000313" key="2">
    <source>
        <dbReference type="Proteomes" id="UP001161388"/>
    </source>
</evidence>
<dbReference type="RefSeq" id="WP_284371281.1">
    <property type="nucleotide sequence ID" value="NZ_BSNL01000001.1"/>
</dbReference>
<dbReference type="InterPro" id="IPR042258">
    <property type="entry name" value="DGOK_N"/>
</dbReference>
<sequence length="298" mass="31774">MSITPDWIALDWGSSNLRAWAMKDGRAEANVQSADGAGGLIRDGFEPALAELLGVWNVTARTPIIACGMVGSRQGWVEAPYHPVPCSPLAQGTTPAPSEKFNLQIIAGLRQTTPSDVMRGEETQIAGFLALNPEWDGVICLPGTHTKWVQVSAGEVVSFQTYMSGELFALLAGQSVLRHSVTADNWDQPTFDFTVEEALSKPEKLAARLFAIRADDLLDGTSPAIGRARLSGLLIGAELAAARPYWLGTNIAIIGAEGAATPYARALQTQGAPATIADAERMTLAGLTAAYRTWRDAR</sequence>
<reference evidence="1" key="1">
    <citation type="journal article" date="2014" name="Int. J. Syst. Evol. Microbiol.">
        <title>Complete genome of a new Firmicutes species belonging to the dominant human colonic microbiota ('Ruminococcus bicirculans') reveals two chromosomes and a selective capacity to utilize plant glucans.</title>
        <authorList>
            <consortium name="NISC Comparative Sequencing Program"/>
            <person name="Wegmann U."/>
            <person name="Louis P."/>
            <person name="Goesmann A."/>
            <person name="Henrissat B."/>
            <person name="Duncan S.H."/>
            <person name="Flint H.J."/>
        </authorList>
    </citation>
    <scope>NUCLEOTIDE SEQUENCE</scope>
    <source>
        <strain evidence="1">NBRC 109915</strain>
    </source>
</reference>
<dbReference type="Gene3D" id="3.30.420.300">
    <property type="entry name" value="2-keto-3-deoxy-galactonokinase, substrate binding domain"/>
    <property type="match status" value="1"/>
</dbReference>
<dbReference type="InterPro" id="IPR042257">
    <property type="entry name" value="DGOK_C"/>
</dbReference>
<dbReference type="Proteomes" id="UP001161388">
    <property type="component" value="Unassembled WGS sequence"/>
</dbReference>
<dbReference type="Gene3D" id="3.30.420.310">
    <property type="entry name" value="2-keto-3-deoxy-galactonokinase, C-terminal domain"/>
    <property type="match status" value="1"/>
</dbReference>
<organism evidence="1 2">
    <name type="scientific">Sulfitobacter pacificus</name>
    <dbReference type="NCBI Taxonomy" id="1499314"/>
    <lineage>
        <taxon>Bacteria</taxon>
        <taxon>Pseudomonadati</taxon>
        <taxon>Pseudomonadota</taxon>
        <taxon>Alphaproteobacteria</taxon>
        <taxon>Rhodobacterales</taxon>
        <taxon>Roseobacteraceae</taxon>
        <taxon>Sulfitobacter</taxon>
    </lineage>
</organism>
<gene>
    <name evidence="1" type="ORF">GCM10007927_10670</name>
</gene>
<accession>A0ABQ5VGN1</accession>
<reference evidence="1" key="2">
    <citation type="submission" date="2023-01" db="EMBL/GenBank/DDBJ databases">
        <title>Draft genome sequence of Sulfitobacter pacificus strain NBRC 109915.</title>
        <authorList>
            <person name="Sun Q."/>
            <person name="Mori K."/>
        </authorList>
    </citation>
    <scope>NUCLEOTIDE SEQUENCE</scope>
    <source>
        <strain evidence="1">NBRC 109915</strain>
    </source>
</reference>
<name>A0ABQ5VGN1_9RHOB</name>
<dbReference type="Pfam" id="PF05035">
    <property type="entry name" value="DGOK"/>
    <property type="match status" value="1"/>
</dbReference>
<dbReference type="InterPro" id="IPR007729">
    <property type="entry name" value="DGOK"/>
</dbReference>
<comment type="caution">
    <text evidence="1">The sequence shown here is derived from an EMBL/GenBank/DDBJ whole genome shotgun (WGS) entry which is preliminary data.</text>
</comment>
<proteinExistence type="predicted"/>
<evidence type="ECO:0000313" key="1">
    <source>
        <dbReference type="EMBL" id="GLQ26264.1"/>
    </source>
</evidence>
<dbReference type="EMBL" id="BSNL01000001">
    <property type="protein sequence ID" value="GLQ26264.1"/>
    <property type="molecule type" value="Genomic_DNA"/>
</dbReference>